<proteinExistence type="predicted"/>
<reference evidence="1" key="1">
    <citation type="submission" date="2020-05" db="EMBL/GenBank/DDBJ databases">
        <authorList>
            <person name="Chiriac C."/>
            <person name="Salcher M."/>
            <person name="Ghai R."/>
            <person name="Kavagutti S V."/>
        </authorList>
    </citation>
    <scope>NUCLEOTIDE SEQUENCE</scope>
</reference>
<protein>
    <submittedName>
        <fullName evidence="1">Uncharacterized protein</fullName>
    </submittedName>
</protein>
<evidence type="ECO:0000313" key="1">
    <source>
        <dbReference type="EMBL" id="CAB5221522.1"/>
    </source>
</evidence>
<sequence>MNNSDELACLVVLFCEKRQLDLWSYVDGLISGGEISASLMDTLIRYHREWLA</sequence>
<organism evidence="1">
    <name type="scientific">uncultured Caudovirales phage</name>
    <dbReference type="NCBI Taxonomy" id="2100421"/>
    <lineage>
        <taxon>Viruses</taxon>
        <taxon>Duplodnaviria</taxon>
        <taxon>Heunggongvirae</taxon>
        <taxon>Uroviricota</taxon>
        <taxon>Caudoviricetes</taxon>
        <taxon>Peduoviridae</taxon>
        <taxon>Maltschvirus</taxon>
        <taxon>Maltschvirus maltsch</taxon>
    </lineage>
</organism>
<name>A0A6J7WXR3_9CAUD</name>
<gene>
    <name evidence="1" type="ORF">UFOVP247_186</name>
</gene>
<dbReference type="EMBL" id="LR798288">
    <property type="protein sequence ID" value="CAB5221522.1"/>
    <property type="molecule type" value="Genomic_DNA"/>
</dbReference>
<accession>A0A6J7WXR3</accession>